<dbReference type="PANTHER" id="PTHR38790">
    <property type="entry name" value="2EXR DOMAIN-CONTAINING PROTEIN-RELATED"/>
    <property type="match status" value="1"/>
</dbReference>
<dbReference type="AlphaFoldDB" id="A0A3M7ARU4"/>
<proteinExistence type="predicted"/>
<evidence type="ECO:0000256" key="1">
    <source>
        <dbReference type="SAM" id="MobiDB-lite"/>
    </source>
</evidence>
<feature type="region of interest" description="Disordered" evidence="1">
    <location>
        <begin position="25"/>
        <end position="70"/>
    </location>
</feature>
<dbReference type="Pfam" id="PF24864">
    <property type="entry name" value="DUF7730"/>
    <property type="match status" value="1"/>
</dbReference>
<accession>A0A3M7ARU4</accession>
<dbReference type="VEuPathDB" id="FungiDB:BTJ68_12925"/>
<evidence type="ECO:0000313" key="3">
    <source>
        <dbReference type="EMBL" id="RMY30285.1"/>
    </source>
</evidence>
<dbReference type="EMBL" id="QWIN01002471">
    <property type="protein sequence ID" value="RMY30285.1"/>
    <property type="molecule type" value="Genomic_DNA"/>
</dbReference>
<comment type="caution">
    <text evidence="3">The sequence shown here is derived from an EMBL/GenBank/DDBJ whole genome shotgun (WGS) entry which is preliminary data.</text>
</comment>
<name>A0A3M7ARU4_HORWE</name>
<gene>
    <name evidence="3" type="ORF">D0865_15293</name>
</gene>
<reference evidence="3 4" key="1">
    <citation type="journal article" date="2018" name="BMC Genomics">
        <title>Genomic evidence for intraspecific hybridization in a clonal and extremely halotolerant yeast.</title>
        <authorList>
            <person name="Gostincar C."/>
            <person name="Stajich J.E."/>
            <person name="Zupancic J."/>
            <person name="Zalar P."/>
            <person name="Gunde-Cimerman N."/>
        </authorList>
    </citation>
    <scope>NUCLEOTIDE SEQUENCE [LARGE SCALE GENOMIC DNA]</scope>
    <source>
        <strain evidence="3 4">EXF-151</strain>
    </source>
</reference>
<dbReference type="InterPro" id="IPR056632">
    <property type="entry name" value="DUF7730"/>
</dbReference>
<protein>
    <recommendedName>
        <fullName evidence="2">DUF7730 domain-containing protein</fullName>
    </recommendedName>
</protein>
<dbReference type="Proteomes" id="UP000270230">
    <property type="component" value="Unassembled WGS sequence"/>
</dbReference>
<feature type="domain" description="DUF7730" evidence="2">
    <location>
        <begin position="4"/>
        <end position="141"/>
    </location>
</feature>
<organism evidence="3 4">
    <name type="scientific">Hortaea werneckii</name>
    <name type="common">Black yeast</name>
    <name type="synonym">Cladosporium werneckii</name>
    <dbReference type="NCBI Taxonomy" id="91943"/>
    <lineage>
        <taxon>Eukaryota</taxon>
        <taxon>Fungi</taxon>
        <taxon>Dikarya</taxon>
        <taxon>Ascomycota</taxon>
        <taxon>Pezizomycotina</taxon>
        <taxon>Dothideomycetes</taxon>
        <taxon>Dothideomycetidae</taxon>
        <taxon>Mycosphaerellales</taxon>
        <taxon>Teratosphaeriaceae</taxon>
        <taxon>Hortaea</taxon>
    </lineage>
</organism>
<evidence type="ECO:0000259" key="2">
    <source>
        <dbReference type="Pfam" id="PF24864"/>
    </source>
</evidence>
<evidence type="ECO:0000313" key="4">
    <source>
        <dbReference type="Proteomes" id="UP000270230"/>
    </source>
</evidence>
<sequence>MPSDTATFLTLPRELRNTIYLHIFSSSSSSDPKPRSISEQQPLLNHDDDNDDETEPSPPTDPQQPSTTHLHHHPLHILLTCKQIHTEASLLALSQTPFHLPSRASDPPTFNHLTIPLRQIQLQSLRHLTLTARINALRALNETWCSLPFGCPDLKLERLTIVPLRPDCFARTAYAEVADLSQSHTLAYIFAETLKGLRNVRCFEVVRGGKKPGGGGVGFSAGVWRIVYRSLVYRMWKWGGDVCGARFEVGGEEDDEEGEEWFRVYLQQGQGCFEGAGGVGDEENVPGKEVGEEVMRLAGGEMPDPNSGVGP</sequence>
<dbReference type="OrthoDB" id="5413827at2759"/>